<dbReference type="RefSeq" id="WP_013810143.1">
    <property type="nucleotide sequence ID" value="NC_015565.1"/>
</dbReference>
<dbReference type="KEGG" id="dca:Desca_1368"/>
<dbReference type="InterPro" id="IPR019004">
    <property type="entry name" value="YqeY/Aim41"/>
</dbReference>
<dbReference type="Gene3D" id="1.10.1510.10">
    <property type="entry name" value="Uncharacterised protein YqeY/AIM41 PF09424, N-terminal domain"/>
    <property type="match status" value="1"/>
</dbReference>
<dbReference type="InterPro" id="IPR042184">
    <property type="entry name" value="YqeY/Aim41_N"/>
</dbReference>
<organism evidence="1 2">
    <name type="scientific">Desulfotomaculum nigrificans (strain DSM 14880 / VKM B-2319 / CO-1-SRB)</name>
    <name type="common">Desulfotomaculum carboxydivorans</name>
    <dbReference type="NCBI Taxonomy" id="868595"/>
    <lineage>
        <taxon>Bacteria</taxon>
        <taxon>Bacillati</taxon>
        <taxon>Bacillota</taxon>
        <taxon>Clostridia</taxon>
        <taxon>Eubacteriales</taxon>
        <taxon>Desulfotomaculaceae</taxon>
        <taxon>Desulfotomaculum</taxon>
    </lineage>
</organism>
<dbReference type="PANTHER" id="PTHR28055">
    <property type="entry name" value="ALTERED INHERITANCE OF MITOCHONDRIA PROTEIN 41, MITOCHONDRIAL"/>
    <property type="match status" value="1"/>
</dbReference>
<dbReference type="HOGENOM" id="CLU_079430_2_1_9"/>
<sequence>MKTRLMNDMKEAMKAKDKLKVDTIRMVNAAIKNAEINAKKELSESEVIDVIAREIKMRRDALEEYKKANRPDEMAKIKEEIDILMAYMPKQLSESEIRQIVQETINQTSAQGAKDMGKVMGILMPKVKGKADGKLVSNIVKELLG</sequence>
<reference evidence="1" key="1">
    <citation type="submission" date="2011-05" db="EMBL/GenBank/DDBJ databases">
        <title>Complete sequence of Desulfotomaculum carboxydivorans CO-1-SRB.</title>
        <authorList>
            <consortium name="US DOE Joint Genome Institute"/>
            <person name="Lucas S."/>
            <person name="Han J."/>
            <person name="Lapidus A."/>
            <person name="Cheng J.-F."/>
            <person name="Goodwin L."/>
            <person name="Pitluck S."/>
            <person name="Peters L."/>
            <person name="Mikhailova N."/>
            <person name="Lu M."/>
            <person name="Han C."/>
            <person name="Tapia R."/>
            <person name="Land M."/>
            <person name="Hauser L."/>
            <person name="Kyrpides N."/>
            <person name="Ivanova N."/>
            <person name="Pagani I."/>
            <person name="Stams A."/>
            <person name="Plugge C."/>
            <person name="Muyzer G."/>
            <person name="Kuever J."/>
            <person name="Parshina S."/>
            <person name="Ivanova A."/>
            <person name="Nazina T."/>
            <person name="Woyke T."/>
        </authorList>
    </citation>
    <scope>NUCLEOTIDE SEQUENCE [LARGE SCALE GENOMIC DNA]</scope>
    <source>
        <strain evidence="1">CO-1-SRB</strain>
    </source>
</reference>
<evidence type="ECO:0000313" key="1">
    <source>
        <dbReference type="EMBL" id="AEF94226.1"/>
    </source>
</evidence>
<dbReference type="PANTHER" id="PTHR28055:SF1">
    <property type="entry name" value="ALTERED INHERITANCE OF MITOCHONDRIA PROTEIN 41, MITOCHONDRIAL"/>
    <property type="match status" value="1"/>
</dbReference>
<dbReference type="InterPro" id="IPR023168">
    <property type="entry name" value="GatB_Yqey_C_2"/>
</dbReference>
<protein>
    <submittedName>
        <fullName evidence="1">GatB/YqeY domain-containing protein</fullName>
    </submittedName>
</protein>
<dbReference type="STRING" id="868595.Desca_1368"/>
<dbReference type="AlphaFoldDB" id="F6B5A5"/>
<dbReference type="InterPro" id="IPR003789">
    <property type="entry name" value="Asn/Gln_tRNA_amidoTrase-B-like"/>
</dbReference>
<dbReference type="GO" id="GO:0016884">
    <property type="term" value="F:carbon-nitrogen ligase activity, with glutamine as amido-N-donor"/>
    <property type="evidence" value="ECO:0007669"/>
    <property type="project" value="InterPro"/>
</dbReference>
<dbReference type="Proteomes" id="UP000009226">
    <property type="component" value="Chromosome"/>
</dbReference>
<proteinExistence type="predicted"/>
<dbReference type="eggNOG" id="COG1610">
    <property type="taxonomic scope" value="Bacteria"/>
</dbReference>
<dbReference type="Pfam" id="PF09424">
    <property type="entry name" value="YqeY"/>
    <property type="match status" value="1"/>
</dbReference>
<dbReference type="EMBL" id="CP002736">
    <property type="protein sequence ID" value="AEF94226.1"/>
    <property type="molecule type" value="Genomic_DNA"/>
</dbReference>
<evidence type="ECO:0000313" key="2">
    <source>
        <dbReference type="Proteomes" id="UP000009226"/>
    </source>
</evidence>
<accession>F6B5A5</accession>
<gene>
    <name evidence="1" type="ordered locus">Desca_1368</name>
</gene>
<name>F6B5A5_DESCC</name>
<dbReference type="SUPFAM" id="SSF89095">
    <property type="entry name" value="GatB/YqeY motif"/>
    <property type="match status" value="1"/>
</dbReference>
<keyword evidence="2" id="KW-1185">Reference proteome</keyword>
<dbReference type="Gene3D" id="1.10.10.410">
    <property type="match status" value="1"/>
</dbReference>